<dbReference type="GO" id="GO:0046983">
    <property type="term" value="F:protein dimerization activity"/>
    <property type="evidence" value="ECO:0007669"/>
    <property type="project" value="InterPro"/>
</dbReference>
<dbReference type="AlphaFoldDB" id="A0AAD9XQ30"/>
<name>A0AAD9XQ30_9ROSI</name>
<dbReference type="InterPro" id="IPR008906">
    <property type="entry name" value="HATC_C_dom"/>
</dbReference>
<proteinExistence type="predicted"/>
<dbReference type="Proteomes" id="UP001280121">
    <property type="component" value="Unassembled WGS sequence"/>
</dbReference>
<protein>
    <recommendedName>
        <fullName evidence="1">HAT C-terminal dimerisation domain-containing protein</fullName>
    </recommendedName>
</protein>
<comment type="caution">
    <text evidence="2">The sequence shown here is derived from an EMBL/GenBank/DDBJ whole genome shotgun (WGS) entry which is preliminary data.</text>
</comment>
<dbReference type="PANTHER" id="PTHR32166">
    <property type="entry name" value="OSJNBA0013A04.12 PROTEIN"/>
    <property type="match status" value="1"/>
</dbReference>
<dbReference type="Pfam" id="PF05699">
    <property type="entry name" value="Dimer_Tnp_hAT"/>
    <property type="match status" value="1"/>
</dbReference>
<sequence>MNHSMRLTMFNDHSKLKLLTIADTRFASTIVMLKRFKEIKQALQQMVISEIWDMYKEDDVEKARTVKEKLLNDLFLLDIDYILDFTAPINEMLRMTDTDTPCLHLVYEWWDSIIEKVKIVIFRKEQRQLHDASRFFNVVHGILVDRWTKSNTPLHCLAHSLNPMYYSKQWLQEVPGRDFGESDSMNDRGFLSPDIWWGIHGSSIKTLQAITLNLLGQPCSSSCCKRNWSTYNFIHSMRRNKKAPQRAEDLVFVHTNLRLLSRRTPTYNKGVSQLWDIGRDG</sequence>
<keyword evidence="3" id="KW-1185">Reference proteome</keyword>
<evidence type="ECO:0000259" key="1">
    <source>
        <dbReference type="Pfam" id="PF05699"/>
    </source>
</evidence>
<organism evidence="2 3">
    <name type="scientific">Dipteronia dyeriana</name>
    <dbReference type="NCBI Taxonomy" id="168575"/>
    <lineage>
        <taxon>Eukaryota</taxon>
        <taxon>Viridiplantae</taxon>
        <taxon>Streptophyta</taxon>
        <taxon>Embryophyta</taxon>
        <taxon>Tracheophyta</taxon>
        <taxon>Spermatophyta</taxon>
        <taxon>Magnoliopsida</taxon>
        <taxon>eudicotyledons</taxon>
        <taxon>Gunneridae</taxon>
        <taxon>Pentapetalae</taxon>
        <taxon>rosids</taxon>
        <taxon>malvids</taxon>
        <taxon>Sapindales</taxon>
        <taxon>Sapindaceae</taxon>
        <taxon>Hippocastanoideae</taxon>
        <taxon>Acereae</taxon>
        <taxon>Dipteronia</taxon>
    </lineage>
</organism>
<feature type="domain" description="HAT C-terminal dimerisation" evidence="1">
    <location>
        <begin position="183"/>
        <end position="257"/>
    </location>
</feature>
<dbReference type="SUPFAM" id="SSF53098">
    <property type="entry name" value="Ribonuclease H-like"/>
    <property type="match status" value="1"/>
</dbReference>
<evidence type="ECO:0000313" key="3">
    <source>
        <dbReference type="Proteomes" id="UP001280121"/>
    </source>
</evidence>
<gene>
    <name evidence="2" type="ORF">Ddye_001537</name>
</gene>
<reference evidence="2" key="1">
    <citation type="journal article" date="2023" name="Plant J.">
        <title>Genome sequences and population genomics provide insights into the demographic history, inbreeding, and mutation load of two 'living fossil' tree species of Dipteronia.</title>
        <authorList>
            <person name="Feng Y."/>
            <person name="Comes H.P."/>
            <person name="Chen J."/>
            <person name="Zhu S."/>
            <person name="Lu R."/>
            <person name="Zhang X."/>
            <person name="Li P."/>
            <person name="Qiu J."/>
            <person name="Olsen K.M."/>
            <person name="Qiu Y."/>
        </authorList>
    </citation>
    <scope>NUCLEOTIDE SEQUENCE</scope>
    <source>
        <strain evidence="2">KIB01</strain>
    </source>
</reference>
<evidence type="ECO:0000313" key="2">
    <source>
        <dbReference type="EMBL" id="KAK2662963.1"/>
    </source>
</evidence>
<dbReference type="EMBL" id="JANJYI010000001">
    <property type="protein sequence ID" value="KAK2662963.1"/>
    <property type="molecule type" value="Genomic_DNA"/>
</dbReference>
<dbReference type="PANTHER" id="PTHR32166:SF81">
    <property type="entry name" value="OS06G0658400 PROTEIN"/>
    <property type="match status" value="1"/>
</dbReference>
<accession>A0AAD9XQ30</accession>
<dbReference type="InterPro" id="IPR012337">
    <property type="entry name" value="RNaseH-like_sf"/>
</dbReference>